<dbReference type="Pfam" id="PF03256">
    <property type="entry name" value="ANAPC10"/>
    <property type="match status" value="1"/>
</dbReference>
<dbReference type="Gene3D" id="2.60.120.260">
    <property type="entry name" value="Galactose-binding domain-like"/>
    <property type="match status" value="1"/>
</dbReference>
<evidence type="ECO:0000259" key="7">
    <source>
        <dbReference type="PROSITE" id="PS51284"/>
    </source>
</evidence>
<accession>A0A0D6LFB4</accession>
<keyword evidence="6" id="KW-0131">Cell cycle</keyword>
<organism evidence="8 9">
    <name type="scientific">Ancylostoma ceylanicum</name>
    <dbReference type="NCBI Taxonomy" id="53326"/>
    <lineage>
        <taxon>Eukaryota</taxon>
        <taxon>Metazoa</taxon>
        <taxon>Ecdysozoa</taxon>
        <taxon>Nematoda</taxon>
        <taxon>Chromadorea</taxon>
        <taxon>Rhabditida</taxon>
        <taxon>Rhabditina</taxon>
        <taxon>Rhabditomorpha</taxon>
        <taxon>Strongyloidea</taxon>
        <taxon>Ancylostomatidae</taxon>
        <taxon>Ancylostomatinae</taxon>
        <taxon>Ancylostoma</taxon>
    </lineage>
</organism>
<proteinExistence type="inferred from homology"/>
<protein>
    <recommendedName>
        <fullName evidence="2">Anaphase-promoting complex subunit 10</fullName>
    </recommendedName>
</protein>
<dbReference type="InterPro" id="IPR016901">
    <property type="entry name" value="APC10/Doc1"/>
</dbReference>
<keyword evidence="3" id="KW-0132">Cell division</keyword>
<dbReference type="GO" id="GO:0051301">
    <property type="term" value="P:cell division"/>
    <property type="evidence" value="ECO:0007669"/>
    <property type="project" value="UniProtKB-KW"/>
</dbReference>
<dbReference type="AlphaFoldDB" id="A0A0D6LFB4"/>
<dbReference type="PANTHER" id="PTHR12936">
    <property type="entry name" value="ANAPHASE-PROMOTING COMPLEX 10"/>
    <property type="match status" value="1"/>
</dbReference>
<dbReference type="GO" id="GO:0070979">
    <property type="term" value="P:protein K11-linked ubiquitination"/>
    <property type="evidence" value="ECO:0007669"/>
    <property type="project" value="TreeGrafter"/>
</dbReference>
<dbReference type="GO" id="GO:0031145">
    <property type="term" value="P:anaphase-promoting complex-dependent catabolic process"/>
    <property type="evidence" value="ECO:0007669"/>
    <property type="project" value="InterPro"/>
</dbReference>
<dbReference type="Proteomes" id="UP000054495">
    <property type="component" value="Unassembled WGS sequence"/>
</dbReference>
<evidence type="ECO:0000256" key="2">
    <source>
        <dbReference type="ARBA" id="ARBA00013927"/>
    </source>
</evidence>
<keyword evidence="9" id="KW-1185">Reference proteome</keyword>
<evidence type="ECO:0000313" key="9">
    <source>
        <dbReference type="Proteomes" id="UP000054495"/>
    </source>
</evidence>
<dbReference type="PANTHER" id="PTHR12936:SF0">
    <property type="entry name" value="ANAPHASE-PROMOTING COMPLEX SUBUNIT 10"/>
    <property type="match status" value="1"/>
</dbReference>
<evidence type="ECO:0000256" key="3">
    <source>
        <dbReference type="ARBA" id="ARBA00022618"/>
    </source>
</evidence>
<keyword evidence="5" id="KW-0833">Ubl conjugation pathway</keyword>
<evidence type="ECO:0000256" key="4">
    <source>
        <dbReference type="ARBA" id="ARBA00022776"/>
    </source>
</evidence>
<dbReference type="GO" id="GO:0005680">
    <property type="term" value="C:anaphase-promoting complex"/>
    <property type="evidence" value="ECO:0007669"/>
    <property type="project" value="InterPro"/>
</dbReference>
<reference evidence="8 9" key="1">
    <citation type="submission" date="2013-05" db="EMBL/GenBank/DDBJ databases">
        <title>Draft genome of the parasitic nematode Anyclostoma ceylanicum.</title>
        <authorList>
            <person name="Mitreva M."/>
        </authorList>
    </citation>
    <scope>NUCLEOTIDE SEQUENCE [LARGE SCALE GENOMIC DNA]</scope>
</reference>
<name>A0A0D6LFB4_9BILA</name>
<evidence type="ECO:0000256" key="1">
    <source>
        <dbReference type="ARBA" id="ARBA00006762"/>
    </source>
</evidence>
<comment type="similarity">
    <text evidence="1">Belongs to the APC10 family.</text>
</comment>
<evidence type="ECO:0000313" key="8">
    <source>
        <dbReference type="EMBL" id="EPB68631.1"/>
    </source>
</evidence>
<evidence type="ECO:0000256" key="5">
    <source>
        <dbReference type="ARBA" id="ARBA00022786"/>
    </source>
</evidence>
<sequence>MNFLPEGNGIHELLHDSVDKYWQSDGPQPHTVTIEFPRKTDISFVMMYLDFKNDESYTPSKIIVHLGSSLVHLDDGLPVEFNEPTGWQVGLFLIKIRSFIRVHAFIVMLLQLF</sequence>
<dbReference type="InterPro" id="IPR008979">
    <property type="entry name" value="Galactose-bd-like_sf"/>
</dbReference>
<dbReference type="PROSITE" id="PS51284">
    <property type="entry name" value="DOC"/>
    <property type="match status" value="1"/>
</dbReference>
<dbReference type="EMBL" id="KE125406">
    <property type="protein sequence ID" value="EPB68631.1"/>
    <property type="molecule type" value="Genomic_DNA"/>
</dbReference>
<feature type="domain" description="DOC" evidence="7">
    <location>
        <begin position="1"/>
        <end position="113"/>
    </location>
</feature>
<gene>
    <name evidence="8" type="ORF">ANCCEY_12281</name>
</gene>
<evidence type="ECO:0000256" key="6">
    <source>
        <dbReference type="ARBA" id="ARBA00023306"/>
    </source>
</evidence>
<dbReference type="InterPro" id="IPR004939">
    <property type="entry name" value="APC_su10/DOC_dom"/>
</dbReference>
<dbReference type="SMART" id="SM01337">
    <property type="entry name" value="APC10"/>
    <property type="match status" value="1"/>
</dbReference>
<keyword evidence="4" id="KW-0498">Mitosis</keyword>
<dbReference type="SUPFAM" id="SSF49785">
    <property type="entry name" value="Galactose-binding domain-like"/>
    <property type="match status" value="1"/>
</dbReference>